<feature type="domain" description="RNase H type-1" evidence="4">
    <location>
        <begin position="1"/>
        <end position="140"/>
    </location>
</feature>
<dbReference type="InterPro" id="IPR050275">
    <property type="entry name" value="PGM_Phosphatase"/>
</dbReference>
<dbReference type="SUPFAM" id="SSF53254">
    <property type="entry name" value="Phosphoglycerate mutase-like"/>
    <property type="match status" value="1"/>
</dbReference>
<dbReference type="PIRSF" id="PIRSF036922">
    <property type="entry name" value="RNaseH_PGAM"/>
    <property type="match status" value="1"/>
</dbReference>
<dbReference type="Pfam" id="PF00300">
    <property type="entry name" value="His_Phos_1"/>
    <property type="match status" value="1"/>
</dbReference>
<evidence type="ECO:0000256" key="2">
    <source>
        <dbReference type="PIRSR" id="PIRSR613078-1"/>
    </source>
</evidence>
<dbReference type="SUPFAM" id="SSF53098">
    <property type="entry name" value="Ribonuclease H-like"/>
    <property type="match status" value="1"/>
</dbReference>
<dbReference type="RefSeq" id="WP_231116153.1">
    <property type="nucleotide sequence ID" value="NZ_SGXD01000002.1"/>
</dbReference>
<gene>
    <name evidence="5" type="ORF">EV189_1410</name>
</gene>
<feature type="active site" description="Proton donor/acceptor; for phosphatase activity" evidence="1">
    <location>
        <position position="259"/>
    </location>
</feature>
<reference evidence="5 6" key="1">
    <citation type="submission" date="2019-02" db="EMBL/GenBank/DDBJ databases">
        <title>Genomic Encyclopedia of Type Strains, Phase IV (KMG-IV): sequencing the most valuable type-strain genomes for metagenomic binning, comparative biology and taxonomic classification.</title>
        <authorList>
            <person name="Goeker M."/>
        </authorList>
    </citation>
    <scope>NUCLEOTIDE SEQUENCE [LARGE SCALE GENOMIC DNA]</scope>
    <source>
        <strain evidence="5 6">DSM 45622</strain>
    </source>
</reference>
<organism evidence="5 6">
    <name type="scientific">Motilibacter rhizosphaerae</name>
    <dbReference type="NCBI Taxonomy" id="598652"/>
    <lineage>
        <taxon>Bacteria</taxon>
        <taxon>Bacillati</taxon>
        <taxon>Actinomycetota</taxon>
        <taxon>Actinomycetes</taxon>
        <taxon>Motilibacterales</taxon>
        <taxon>Motilibacteraceae</taxon>
        <taxon>Motilibacter</taxon>
    </lineage>
</organism>
<dbReference type="EMBL" id="SGXD01000002">
    <property type="protein sequence ID" value="RZS89640.1"/>
    <property type="molecule type" value="Genomic_DNA"/>
</dbReference>
<dbReference type="CDD" id="cd07067">
    <property type="entry name" value="HP_PGM_like"/>
    <property type="match status" value="1"/>
</dbReference>
<dbReference type="Proteomes" id="UP000293638">
    <property type="component" value="Unassembled WGS sequence"/>
</dbReference>
<dbReference type="CDD" id="cd09279">
    <property type="entry name" value="RNase_HI_like"/>
    <property type="match status" value="1"/>
</dbReference>
<proteinExistence type="predicted"/>
<dbReference type="Gene3D" id="3.40.50.1240">
    <property type="entry name" value="Phosphoglycerate mutase-like"/>
    <property type="match status" value="1"/>
</dbReference>
<evidence type="ECO:0000256" key="1">
    <source>
        <dbReference type="PIRSR" id="PIRSR036922-1"/>
    </source>
</evidence>
<dbReference type="Gene3D" id="3.30.420.10">
    <property type="entry name" value="Ribonuclease H-like superfamily/Ribonuclease H"/>
    <property type="match status" value="1"/>
</dbReference>
<evidence type="ECO:0000259" key="4">
    <source>
        <dbReference type="PROSITE" id="PS50879"/>
    </source>
</evidence>
<dbReference type="GO" id="GO:0004523">
    <property type="term" value="F:RNA-DNA hybrid ribonuclease activity"/>
    <property type="evidence" value="ECO:0007669"/>
    <property type="project" value="InterPro"/>
</dbReference>
<dbReference type="SMART" id="SM00855">
    <property type="entry name" value="PGAM"/>
    <property type="match status" value="1"/>
</dbReference>
<dbReference type="GO" id="GO:0016791">
    <property type="term" value="F:phosphatase activity"/>
    <property type="evidence" value="ECO:0007669"/>
    <property type="project" value="TreeGrafter"/>
</dbReference>
<dbReference type="InterPro" id="IPR014636">
    <property type="entry name" value="RNaseH/PGlycerate_mutase"/>
</dbReference>
<dbReference type="PANTHER" id="PTHR48100:SF62">
    <property type="entry name" value="GLUCOSYL-3-PHOSPHOGLYCERATE PHOSPHATASE"/>
    <property type="match status" value="1"/>
</dbReference>
<dbReference type="InterPro" id="IPR036397">
    <property type="entry name" value="RNaseH_sf"/>
</dbReference>
<dbReference type="InterPro" id="IPR012337">
    <property type="entry name" value="RNaseH-like_sf"/>
</dbReference>
<dbReference type="PROSITE" id="PS50879">
    <property type="entry name" value="RNASE_H_1"/>
    <property type="match status" value="1"/>
</dbReference>
<dbReference type="InterPro" id="IPR029033">
    <property type="entry name" value="His_PPase_superfam"/>
</dbReference>
<feature type="active site" description="Tele-phosphohistidine intermediate" evidence="1">
    <location>
        <position position="180"/>
    </location>
</feature>
<name>A0A4Q7NS20_9ACTN</name>
<evidence type="ECO:0000256" key="3">
    <source>
        <dbReference type="PIRSR" id="PIRSR613078-2"/>
    </source>
</evidence>
<feature type="active site" description="Proton donor/acceptor" evidence="2">
    <location>
        <position position="259"/>
    </location>
</feature>
<dbReference type="PANTHER" id="PTHR48100">
    <property type="entry name" value="BROAD-SPECIFICITY PHOSPHATASE YOR283W-RELATED"/>
    <property type="match status" value="1"/>
</dbReference>
<sequence length="391" mass="41559">MRRLVVEADGGSRGNPGPAGYGAVVKDAATGEVLAERAEGIGTATNNVAEYRGLIAGLRAAAEIDPDASVEVRMDSKLVVEQMSGRWQVKHPSMKPLAQEARGVLRPDQVSYGWIPRERNKHADRLANEAMDAAARGQQWAPRVPTAVAVDEAELEPATGNRLVGWEELPAPTTFLLVRHGETPNTVAKLFCGRDGADPGLTERGRAQARAAGELLRDAYAAEEPVAVVHSPLRRAAETAAEVAAVLGLQTRSDPAFAEAAFGEWDGLDFGQVRERFPQQLQAWLDSPAVAPPGGESLDDVAARVRTGRDRLLARYPGRTVVLVSHVTPIKQLVRLALDAPASSVFRMELSPGSLALVRWWPDGGSSLQAFGVATHLVGPGREGLAAPAGS</sequence>
<dbReference type="GO" id="GO:0005737">
    <property type="term" value="C:cytoplasm"/>
    <property type="evidence" value="ECO:0007669"/>
    <property type="project" value="TreeGrafter"/>
</dbReference>
<evidence type="ECO:0000313" key="6">
    <source>
        <dbReference type="Proteomes" id="UP000293638"/>
    </source>
</evidence>
<dbReference type="NCBIfam" id="NF005567">
    <property type="entry name" value="PRK07238.1"/>
    <property type="match status" value="1"/>
</dbReference>
<dbReference type="InterPro" id="IPR013078">
    <property type="entry name" value="His_Pase_superF_clade-1"/>
</dbReference>
<dbReference type="GO" id="GO:0003676">
    <property type="term" value="F:nucleic acid binding"/>
    <property type="evidence" value="ECO:0007669"/>
    <property type="project" value="InterPro"/>
</dbReference>
<protein>
    <submittedName>
        <fullName evidence="5">Putative phosphoglycerate mutase</fullName>
    </submittedName>
</protein>
<dbReference type="InterPro" id="IPR002156">
    <property type="entry name" value="RNaseH_domain"/>
</dbReference>
<dbReference type="Pfam" id="PF13456">
    <property type="entry name" value="RVT_3"/>
    <property type="match status" value="1"/>
</dbReference>
<accession>A0A4Q7NS20</accession>
<comment type="caution">
    <text evidence="5">The sequence shown here is derived from an EMBL/GenBank/DDBJ whole genome shotgun (WGS) entry which is preliminary data.</text>
</comment>
<keyword evidence="6" id="KW-1185">Reference proteome</keyword>
<dbReference type="AlphaFoldDB" id="A0A4Q7NS20"/>
<feature type="binding site" evidence="3">
    <location>
        <position position="235"/>
    </location>
    <ligand>
        <name>substrate</name>
    </ligand>
</feature>
<evidence type="ECO:0000313" key="5">
    <source>
        <dbReference type="EMBL" id="RZS89640.1"/>
    </source>
</evidence>